<keyword evidence="4" id="KW-1185">Reference proteome</keyword>
<dbReference type="FunCoup" id="I2H0D3">
    <property type="interactions" value="336"/>
</dbReference>
<dbReference type="eggNOG" id="KOG3114">
    <property type="taxonomic scope" value="Eukaryota"/>
</dbReference>
<keyword evidence="2" id="KW-0812">Transmembrane</keyword>
<evidence type="ECO:0000256" key="2">
    <source>
        <dbReference type="SAM" id="Phobius"/>
    </source>
</evidence>
<keyword evidence="2" id="KW-1133">Transmembrane helix</keyword>
<dbReference type="HOGENOM" id="CLU_061845_0_0_1"/>
<dbReference type="InterPro" id="IPR039765">
    <property type="entry name" value="Yip5/YIPF1/YIPF2"/>
</dbReference>
<dbReference type="GO" id="GO:0031267">
    <property type="term" value="F:small GTPase binding"/>
    <property type="evidence" value="ECO:0007669"/>
    <property type="project" value="InterPro"/>
</dbReference>
<feature type="compositionally biased region" description="Acidic residues" evidence="1">
    <location>
        <begin position="10"/>
        <end position="31"/>
    </location>
</feature>
<accession>I2H0D3</accession>
<dbReference type="KEGG" id="tbl:TBLA_0C00130"/>
<feature type="transmembrane region" description="Helical" evidence="2">
    <location>
        <begin position="299"/>
        <end position="318"/>
    </location>
</feature>
<sequence>MNSNSRDSFEVDDGLEGVDDFMNEPNPFDDDQAIIPDTDEPVGIFKKDSAVISTIAEANIFKEGNNMESPPPYADPIPSGNINNSENINDITTPSDINSNANNLGELSPSLLNYYAKFFLLTSDEFKTRVYQSISIKNPVTSDLEQVPTTENGTSDISISYKCDLYGPVWMTASVVMTKFVTSGFINVLMNDLIKGEKYSDLTDRNNQFLGLVHSIWLFYGYTFLISVLIFYFITKTTSITNTTNNNDASDHYLNTRTIKKISSPVEVISIYGYSNINWIPICIIMDILEIFRSKKAVLIAKCITITIGGIKSGFTLFKNINNSSTVDRMSYTLILLLSLHALFCISIMFLMW</sequence>
<dbReference type="STRING" id="1071380.I2H0D3"/>
<name>I2H0D3_HENB6</name>
<dbReference type="OMA" id="CITITIG"/>
<dbReference type="PANTHER" id="PTHR12822:SF2">
    <property type="entry name" value="PROTEIN YIPF"/>
    <property type="match status" value="1"/>
</dbReference>
<feature type="transmembrane region" description="Helical" evidence="2">
    <location>
        <begin position="209"/>
        <end position="234"/>
    </location>
</feature>
<dbReference type="EMBL" id="HE806318">
    <property type="protein sequence ID" value="CCH59835.1"/>
    <property type="molecule type" value="Genomic_DNA"/>
</dbReference>
<protein>
    <recommendedName>
        <fullName evidence="5">Protein YIP</fullName>
    </recommendedName>
</protein>
<organism evidence="3 4">
    <name type="scientific">Henningerozyma blattae (strain ATCC 34711 / CBS 6284 / DSM 70876 / NBRC 10599 / NRRL Y-10934 / UCD 77-7)</name>
    <name type="common">Yeast</name>
    <name type="synonym">Tetrapisispora blattae</name>
    <dbReference type="NCBI Taxonomy" id="1071380"/>
    <lineage>
        <taxon>Eukaryota</taxon>
        <taxon>Fungi</taxon>
        <taxon>Dikarya</taxon>
        <taxon>Ascomycota</taxon>
        <taxon>Saccharomycotina</taxon>
        <taxon>Saccharomycetes</taxon>
        <taxon>Saccharomycetales</taxon>
        <taxon>Saccharomycetaceae</taxon>
        <taxon>Henningerozyma</taxon>
    </lineage>
</organism>
<evidence type="ECO:0000313" key="3">
    <source>
        <dbReference type="EMBL" id="CCH59835.1"/>
    </source>
</evidence>
<dbReference type="InParanoid" id="I2H0D3"/>
<evidence type="ECO:0008006" key="5">
    <source>
        <dbReference type="Google" id="ProtNLM"/>
    </source>
</evidence>
<feature type="transmembrane region" description="Helical" evidence="2">
    <location>
        <begin position="330"/>
        <end position="352"/>
    </location>
</feature>
<dbReference type="GeneID" id="14494913"/>
<feature type="transmembrane region" description="Helical" evidence="2">
    <location>
        <begin position="271"/>
        <end position="292"/>
    </location>
</feature>
<gene>
    <name evidence="3" type="primary">TBLA0C00130</name>
    <name evidence="3" type="ORF">TBLA_0C00130</name>
</gene>
<dbReference type="Proteomes" id="UP000002866">
    <property type="component" value="Chromosome 3"/>
</dbReference>
<dbReference type="OrthoDB" id="10256463at2759"/>
<keyword evidence="2" id="KW-0472">Membrane</keyword>
<evidence type="ECO:0000256" key="1">
    <source>
        <dbReference type="SAM" id="MobiDB-lite"/>
    </source>
</evidence>
<dbReference type="PANTHER" id="PTHR12822">
    <property type="entry name" value="PROTEIN YIPF"/>
    <property type="match status" value="1"/>
</dbReference>
<evidence type="ECO:0000313" key="4">
    <source>
        <dbReference type="Proteomes" id="UP000002866"/>
    </source>
</evidence>
<dbReference type="RefSeq" id="XP_004179354.1">
    <property type="nucleotide sequence ID" value="XM_004179306.1"/>
</dbReference>
<dbReference type="GO" id="GO:0016192">
    <property type="term" value="P:vesicle-mediated transport"/>
    <property type="evidence" value="ECO:0007669"/>
    <property type="project" value="InterPro"/>
</dbReference>
<dbReference type="GO" id="GO:0005794">
    <property type="term" value="C:Golgi apparatus"/>
    <property type="evidence" value="ECO:0007669"/>
    <property type="project" value="InterPro"/>
</dbReference>
<feature type="region of interest" description="Disordered" evidence="1">
    <location>
        <begin position="1"/>
        <end position="31"/>
    </location>
</feature>
<dbReference type="AlphaFoldDB" id="I2H0D3"/>
<proteinExistence type="predicted"/>
<reference evidence="3 4" key="1">
    <citation type="journal article" date="2011" name="Proc. Natl. Acad. Sci. U.S.A.">
        <title>Evolutionary erosion of yeast sex chromosomes by mating-type switching accidents.</title>
        <authorList>
            <person name="Gordon J.L."/>
            <person name="Armisen D."/>
            <person name="Proux-Wera E."/>
            <person name="Oheigeartaigh S.S."/>
            <person name="Byrne K.P."/>
            <person name="Wolfe K.H."/>
        </authorList>
    </citation>
    <scope>NUCLEOTIDE SEQUENCE [LARGE SCALE GENOMIC DNA]</scope>
    <source>
        <strain evidence="4">ATCC 34711 / CBS 6284 / DSM 70876 / NBRC 10599 / NRRL Y-10934 / UCD 77-7</strain>
    </source>
</reference>